<dbReference type="InterPro" id="IPR011128">
    <property type="entry name" value="G3P_DH_NAD-dep_N"/>
</dbReference>
<accession>A0A051U645</accession>
<dbReference type="Proteomes" id="UP000025947">
    <property type="component" value="Unassembled WGS sequence"/>
</dbReference>
<comment type="caution">
    <text evidence="13">Lacks conserved residue(s) required for the propagation of feature annotation.</text>
</comment>
<keyword evidence="5 13" id="KW-0520">NAD</keyword>
<feature type="binding site" evidence="13">
    <location>
        <position position="114"/>
    </location>
    <ligand>
        <name>sn-glycerol 3-phosphate</name>
        <dbReference type="ChEBI" id="CHEBI:57597"/>
    </ligand>
</feature>
<comment type="subcellular location">
    <subcellularLocation>
        <location evidence="13">Cytoplasm</location>
    </subcellularLocation>
</comment>
<evidence type="ECO:0000256" key="3">
    <source>
        <dbReference type="ARBA" id="ARBA00022857"/>
    </source>
</evidence>
<dbReference type="InterPro" id="IPR008927">
    <property type="entry name" value="6-PGluconate_DH-like_C_sf"/>
</dbReference>
<feature type="binding site" evidence="13">
    <location>
        <position position="148"/>
    </location>
    <ligand>
        <name>NADPH</name>
        <dbReference type="ChEBI" id="CHEBI:57783"/>
    </ligand>
</feature>
<dbReference type="AlphaFoldDB" id="A0A051U645"/>
<evidence type="ECO:0000256" key="8">
    <source>
        <dbReference type="ARBA" id="ARBA00023264"/>
    </source>
</evidence>
<dbReference type="GO" id="GO:0008654">
    <property type="term" value="P:phospholipid biosynthetic process"/>
    <property type="evidence" value="ECO:0007669"/>
    <property type="project" value="UniProtKB-KW"/>
</dbReference>
<dbReference type="GO" id="GO:0005829">
    <property type="term" value="C:cytosol"/>
    <property type="evidence" value="ECO:0007669"/>
    <property type="project" value="TreeGrafter"/>
</dbReference>
<keyword evidence="7 13" id="KW-0594">Phospholipid biosynthesis</keyword>
<dbReference type="PROSITE" id="PS00957">
    <property type="entry name" value="NAD_G3PDH"/>
    <property type="match status" value="1"/>
</dbReference>
<comment type="similarity">
    <text evidence="1 13 17">Belongs to the NAD-dependent glycerol-3-phosphate dehydrogenase family.</text>
</comment>
<dbReference type="NCBIfam" id="NF000942">
    <property type="entry name" value="PRK00094.1-4"/>
    <property type="match status" value="1"/>
</dbReference>
<dbReference type="GO" id="GO:0141153">
    <property type="term" value="F:glycerol-3-phosphate dehydrogenase (NADP+) activity"/>
    <property type="evidence" value="ECO:0007669"/>
    <property type="project" value="RHEA"/>
</dbReference>
<dbReference type="SUPFAM" id="SSF51735">
    <property type="entry name" value="NAD(P)-binding Rossmann-fold domains"/>
    <property type="match status" value="1"/>
</dbReference>
<comment type="catalytic activity">
    <reaction evidence="13">
        <text>sn-glycerol 3-phosphate + NAD(+) = dihydroxyacetone phosphate + NADH + H(+)</text>
        <dbReference type="Rhea" id="RHEA:11092"/>
        <dbReference type="ChEBI" id="CHEBI:15378"/>
        <dbReference type="ChEBI" id="CHEBI:57540"/>
        <dbReference type="ChEBI" id="CHEBI:57597"/>
        <dbReference type="ChEBI" id="CHEBI:57642"/>
        <dbReference type="ChEBI" id="CHEBI:57945"/>
        <dbReference type="EC" id="1.1.1.94"/>
    </reaction>
</comment>
<dbReference type="PIRSF" id="PIRSF000114">
    <property type="entry name" value="Glycerol-3-P_dh"/>
    <property type="match status" value="1"/>
</dbReference>
<evidence type="ECO:0000256" key="1">
    <source>
        <dbReference type="ARBA" id="ARBA00011009"/>
    </source>
</evidence>
<dbReference type="PANTHER" id="PTHR11728:SF1">
    <property type="entry name" value="GLYCEROL-3-PHOSPHATE DEHYDROGENASE [NAD(+)] 2, CHLOROPLASTIC"/>
    <property type="match status" value="1"/>
</dbReference>
<evidence type="ECO:0000256" key="13">
    <source>
        <dbReference type="HAMAP-Rule" id="MF_00394"/>
    </source>
</evidence>
<dbReference type="Pfam" id="PF07479">
    <property type="entry name" value="NAD_Gly3P_dh_C"/>
    <property type="match status" value="1"/>
</dbReference>
<keyword evidence="4 13" id="KW-0560">Oxidoreductase</keyword>
<dbReference type="PANTHER" id="PTHR11728">
    <property type="entry name" value="GLYCEROL-3-PHOSPHATE DEHYDROGENASE"/>
    <property type="match status" value="1"/>
</dbReference>
<feature type="binding site" evidence="13">
    <location>
        <position position="114"/>
    </location>
    <ligand>
        <name>NADPH</name>
        <dbReference type="ChEBI" id="CHEBI:57783"/>
    </ligand>
</feature>
<dbReference type="Gene3D" id="1.10.1040.10">
    <property type="entry name" value="N-(1-d-carboxylethyl)-l-norvaline Dehydrogenase, domain 2"/>
    <property type="match status" value="1"/>
</dbReference>
<comment type="caution">
    <text evidence="20">The sequence shown here is derived from an EMBL/GenBank/DDBJ whole genome shotgun (WGS) entry which is preliminary data.</text>
</comment>
<dbReference type="HAMAP" id="MF_00394">
    <property type="entry name" value="NAD_Glyc3P_dehydrog"/>
    <property type="match status" value="1"/>
</dbReference>
<evidence type="ECO:0000256" key="5">
    <source>
        <dbReference type="ARBA" id="ARBA00023027"/>
    </source>
</evidence>
<dbReference type="InterPro" id="IPR006168">
    <property type="entry name" value="G3P_DH_NAD-dep"/>
</dbReference>
<evidence type="ECO:0000256" key="15">
    <source>
        <dbReference type="PIRSR" id="PIRSR000114-2"/>
    </source>
</evidence>
<comment type="pathway">
    <text evidence="13">Membrane lipid metabolism; glycerophospholipid metabolism.</text>
</comment>
<evidence type="ECO:0000256" key="11">
    <source>
        <dbReference type="ARBA" id="ARBA00069372"/>
    </source>
</evidence>
<keyword evidence="13" id="KW-0547">Nucleotide-binding</keyword>
<evidence type="ECO:0000256" key="10">
    <source>
        <dbReference type="ARBA" id="ARBA00066687"/>
    </source>
</evidence>
<evidence type="ECO:0000313" key="20">
    <source>
        <dbReference type="EMBL" id="KBZ64520.1"/>
    </source>
</evidence>
<feature type="binding site" evidence="13">
    <location>
        <position position="292"/>
    </location>
    <ligand>
        <name>NADPH</name>
        <dbReference type="ChEBI" id="CHEBI:57783"/>
    </ligand>
</feature>
<feature type="binding site" evidence="13">
    <location>
        <position position="57"/>
    </location>
    <ligand>
        <name>NADPH</name>
        <dbReference type="ChEBI" id="CHEBI:57783"/>
    </ligand>
</feature>
<dbReference type="FunFam" id="1.10.1040.10:FF:000001">
    <property type="entry name" value="Glycerol-3-phosphate dehydrogenase [NAD(P)+]"/>
    <property type="match status" value="1"/>
</dbReference>
<feature type="binding site" evidence="13">
    <location>
        <position position="262"/>
    </location>
    <ligand>
        <name>sn-glycerol 3-phosphate</name>
        <dbReference type="ChEBI" id="CHEBI:57597"/>
    </ligand>
</feature>
<reference evidence="20 21" key="1">
    <citation type="submission" date="2014-04" db="EMBL/GenBank/DDBJ databases">
        <title>The Genome Sequence of Mycobacterium tuberculosis TKK-01-0051.</title>
        <authorList>
            <consortium name="The Broad Institute Genomics Platform"/>
            <consortium name="The Broad Institute Genome Sequencing Center for Infectious Disease"/>
            <person name="Earl A.M."/>
            <person name="Cohen K."/>
            <person name="Pym A."/>
            <person name="Bishai W."/>
            <person name="Maharaj K."/>
            <person name="Desjardins C."/>
            <person name="Abeel T."/>
            <person name="Young S."/>
            <person name="Zeng Q."/>
            <person name="Gargeya S."/>
            <person name="Abouelleil A."/>
            <person name="Alvarado L."/>
            <person name="Chapman S.B."/>
            <person name="Gainer-Dewar J."/>
            <person name="Goldberg J."/>
            <person name="Griggs A."/>
            <person name="Gujja S."/>
            <person name="Hansen M."/>
            <person name="Howarth C."/>
            <person name="Imamovic A."/>
            <person name="Larimer J."/>
            <person name="Murphy C."/>
            <person name="Naylor J."/>
            <person name="Pearson M."/>
            <person name="Poon T.W."/>
            <person name="Priest M."/>
            <person name="Roberts A."/>
            <person name="Saif S."/>
            <person name="Shea T."/>
            <person name="Sykes S."/>
            <person name="Wortman J."/>
            <person name="Nusbaum C."/>
            <person name="Birren B."/>
        </authorList>
    </citation>
    <scope>NUCLEOTIDE SEQUENCE [LARGE SCALE GENOMIC DNA]</scope>
    <source>
        <strain evidence="20 21">TKK-01-0051</strain>
    </source>
</reference>
<feature type="binding site" evidence="13">
    <location>
        <position position="17"/>
    </location>
    <ligand>
        <name>NADPH</name>
        <dbReference type="ChEBI" id="CHEBI:57783"/>
    </ligand>
</feature>
<dbReference type="PATRIC" id="fig|1324261.3.peg.1918"/>
<protein>
    <recommendedName>
        <fullName evidence="11 13">Glycerol-3-phosphate dehydrogenase [NAD(P)+]</fullName>
        <ecNumber evidence="10 13">1.1.1.94</ecNumber>
    </recommendedName>
    <alternativeName>
        <fullName evidence="13">NAD(P)(+)-dependent glycerol-3-phosphate dehydrogenase</fullName>
    </alternativeName>
    <alternativeName>
        <fullName evidence="12 13">NAD(P)H-dependent dihydroxyacetone-phosphate reductase</fullName>
    </alternativeName>
</protein>
<evidence type="ECO:0000256" key="12">
    <source>
        <dbReference type="ARBA" id="ARBA00080511"/>
    </source>
</evidence>
<feature type="binding site" evidence="13">
    <location>
        <position position="144"/>
    </location>
    <ligand>
        <name>sn-glycerol 3-phosphate</name>
        <dbReference type="ChEBI" id="CHEBI:57597"/>
    </ligand>
</feature>
<feature type="binding site" evidence="13">
    <location>
        <position position="263"/>
    </location>
    <ligand>
        <name>sn-glycerol 3-phosphate</name>
        <dbReference type="ChEBI" id="CHEBI:57597"/>
    </ligand>
</feature>
<feature type="binding site" evidence="13">
    <location>
        <position position="263"/>
    </location>
    <ligand>
        <name>NADPH</name>
        <dbReference type="ChEBI" id="CHEBI:57783"/>
    </ligand>
</feature>
<feature type="binding site" evidence="15">
    <location>
        <begin position="263"/>
        <end position="264"/>
    </location>
    <ligand>
        <name>substrate</name>
    </ligand>
</feature>
<dbReference type="InterPro" id="IPR006109">
    <property type="entry name" value="G3P_DH_NAD-dep_C"/>
</dbReference>
<proteinExistence type="inferred from homology"/>
<comment type="catalytic activity">
    <reaction evidence="9">
        <text>sn-glycerol 3-phosphate + NADP(+) = dihydroxyacetone phosphate + NADPH + H(+)</text>
        <dbReference type="Rhea" id="RHEA:11096"/>
        <dbReference type="ChEBI" id="CHEBI:15378"/>
        <dbReference type="ChEBI" id="CHEBI:57597"/>
        <dbReference type="ChEBI" id="CHEBI:57642"/>
        <dbReference type="ChEBI" id="CHEBI:57783"/>
        <dbReference type="ChEBI" id="CHEBI:58349"/>
        <dbReference type="EC" id="1.1.1.94"/>
    </reaction>
    <physiologicalReaction direction="right-to-left" evidence="9">
        <dbReference type="Rhea" id="RHEA:11098"/>
    </physiologicalReaction>
</comment>
<dbReference type="GO" id="GO:0006650">
    <property type="term" value="P:glycerophospholipid metabolic process"/>
    <property type="evidence" value="ECO:0007669"/>
    <property type="project" value="UniProtKB-UniRule"/>
</dbReference>
<feature type="binding site" evidence="13">
    <location>
        <position position="199"/>
    </location>
    <ligand>
        <name>sn-glycerol 3-phosphate</name>
        <dbReference type="ChEBI" id="CHEBI:57597"/>
    </ligand>
</feature>
<keyword evidence="6 13" id="KW-0443">Lipid metabolism</keyword>
<feature type="binding site" evidence="13">
    <location>
        <position position="41"/>
    </location>
    <ligand>
        <name>NADPH</name>
        <dbReference type="ChEBI" id="CHEBI:57783"/>
    </ligand>
</feature>
<dbReference type="PRINTS" id="PR00077">
    <property type="entry name" value="GPDHDRGNASE"/>
</dbReference>
<feature type="active site" description="Proton acceptor" evidence="13 14">
    <location>
        <position position="199"/>
    </location>
</feature>
<evidence type="ECO:0000256" key="17">
    <source>
        <dbReference type="RuleBase" id="RU000437"/>
    </source>
</evidence>
<evidence type="ECO:0000256" key="14">
    <source>
        <dbReference type="PIRSR" id="PIRSR000114-1"/>
    </source>
</evidence>
<dbReference type="GO" id="GO:0005975">
    <property type="term" value="P:carbohydrate metabolic process"/>
    <property type="evidence" value="ECO:0007669"/>
    <property type="project" value="InterPro"/>
</dbReference>
<evidence type="ECO:0000256" key="2">
    <source>
        <dbReference type="ARBA" id="ARBA00022516"/>
    </source>
</evidence>
<sequence length="344" mass="34915">MTSASAGAVAVMGAGAWGTALAKVLVDAGGPEAGVTLWTRRPELAEQINSTRYNPDYLPGTELPPGIRATADAADALRDASTVLLGVPAQTMRANLERWAPLIREGATLVSLAKGIELGTLMRMSQVIVSVTGVDPSQIAVISGPNLASEIAACQPAATVVACSDSGRAVALQRMLNSGYFRPYTNSDVVGTEIGGACKNVIALACGMAVGVGLGENTTAAIITRGLAEIMRLGIALGAEGATLAGLAGVGDLVATCSSPRSRNRSLGERLGRGATIQSLLGGTPDGGDGHVVEGVTSCESVLALAASYDVEMPLTDAVHRVCHKGLSVDEAMALLLGRSTKPE</sequence>
<gene>
    <name evidence="13" type="primary">gpsA</name>
    <name evidence="20" type="ORF">K875_01908</name>
</gene>
<evidence type="ECO:0000259" key="18">
    <source>
        <dbReference type="Pfam" id="PF01210"/>
    </source>
</evidence>
<feature type="binding site" evidence="16">
    <location>
        <position position="148"/>
    </location>
    <ligand>
        <name>NAD(+)</name>
        <dbReference type="ChEBI" id="CHEBI:57540"/>
    </ligand>
</feature>
<feature type="binding site" evidence="16">
    <location>
        <begin position="13"/>
        <end position="18"/>
    </location>
    <ligand>
        <name>NAD(+)</name>
        <dbReference type="ChEBI" id="CHEBI:57540"/>
    </ligand>
</feature>
<dbReference type="UniPathway" id="UPA00940"/>
<name>A0A051U645_9MYCO</name>
<dbReference type="EC" id="1.1.1.94" evidence="10 13"/>
<organism evidence="20 21">
    <name type="scientific">Mycobacterium [tuberculosis] TKK-01-0051</name>
    <dbReference type="NCBI Taxonomy" id="1324261"/>
    <lineage>
        <taxon>Bacteria</taxon>
        <taxon>Bacillati</taxon>
        <taxon>Actinomycetota</taxon>
        <taxon>Actinomycetes</taxon>
        <taxon>Mycobacteriales</taxon>
        <taxon>Mycobacteriaceae</taxon>
        <taxon>Mycobacterium</taxon>
        <taxon>Mycobacterium avium complex (MAC)</taxon>
    </lineage>
</organism>
<dbReference type="GO" id="GO:0141152">
    <property type="term" value="F:glycerol-3-phosphate dehydrogenase (NAD+) activity"/>
    <property type="evidence" value="ECO:0007669"/>
    <property type="project" value="RHEA"/>
</dbReference>
<keyword evidence="21" id="KW-1185">Reference proteome</keyword>
<dbReference type="FunFam" id="3.40.50.720:FF:000019">
    <property type="entry name" value="Glycerol-3-phosphate dehydrogenase [NAD(P)+]"/>
    <property type="match status" value="1"/>
</dbReference>
<evidence type="ECO:0000313" key="21">
    <source>
        <dbReference type="Proteomes" id="UP000025947"/>
    </source>
</evidence>
<evidence type="ECO:0000256" key="6">
    <source>
        <dbReference type="ARBA" id="ARBA00023098"/>
    </source>
</evidence>
<feature type="binding site" evidence="13">
    <location>
        <position position="264"/>
    </location>
    <ligand>
        <name>sn-glycerol 3-phosphate</name>
        <dbReference type="ChEBI" id="CHEBI:57597"/>
    </ligand>
</feature>
<feature type="domain" description="Glycerol-3-phosphate dehydrogenase NAD-dependent N-terminal" evidence="18">
    <location>
        <begin position="9"/>
        <end position="166"/>
    </location>
</feature>
<feature type="binding site" evidence="13">
    <location>
        <position position="294"/>
    </location>
    <ligand>
        <name>NADPH</name>
        <dbReference type="ChEBI" id="CHEBI:57783"/>
    </ligand>
</feature>
<feature type="domain" description="Glycerol-3-phosphate dehydrogenase NAD-dependent C-terminal" evidence="19">
    <location>
        <begin position="188"/>
        <end position="333"/>
    </location>
</feature>
<dbReference type="GO" id="GO:0051287">
    <property type="term" value="F:NAD binding"/>
    <property type="evidence" value="ECO:0007669"/>
    <property type="project" value="InterPro"/>
</dbReference>
<feature type="binding site" evidence="13">
    <location>
        <position position="252"/>
    </location>
    <ligand>
        <name>sn-glycerol 3-phosphate</name>
        <dbReference type="ChEBI" id="CHEBI:57597"/>
    </ligand>
</feature>
<dbReference type="HOGENOM" id="CLU_033449_0_2_11"/>
<dbReference type="GO" id="GO:0046167">
    <property type="term" value="P:glycerol-3-phosphate biosynthetic process"/>
    <property type="evidence" value="ECO:0007669"/>
    <property type="project" value="UniProtKB-UniRule"/>
</dbReference>
<dbReference type="NCBIfam" id="NF000940">
    <property type="entry name" value="PRK00094.1-2"/>
    <property type="match status" value="1"/>
</dbReference>
<evidence type="ECO:0000256" key="7">
    <source>
        <dbReference type="ARBA" id="ARBA00023209"/>
    </source>
</evidence>
<feature type="binding site" evidence="16">
    <location>
        <position position="263"/>
    </location>
    <ligand>
        <name>NAD(+)</name>
        <dbReference type="ChEBI" id="CHEBI:57540"/>
    </ligand>
</feature>
<keyword evidence="2 13" id="KW-0444">Lipid biosynthesis</keyword>
<dbReference type="SUPFAM" id="SSF48179">
    <property type="entry name" value="6-phosphogluconate dehydrogenase C-terminal domain-like"/>
    <property type="match status" value="1"/>
</dbReference>
<evidence type="ECO:0000256" key="9">
    <source>
        <dbReference type="ARBA" id="ARBA00052716"/>
    </source>
</evidence>
<feature type="binding site" evidence="13">
    <location>
        <position position="40"/>
    </location>
    <ligand>
        <name>NADPH</name>
        <dbReference type="ChEBI" id="CHEBI:57783"/>
    </ligand>
</feature>
<feature type="binding site" evidence="15">
    <location>
        <position position="114"/>
    </location>
    <ligand>
        <name>substrate</name>
    </ligand>
</feature>
<comment type="function">
    <text evidence="13">Catalyzes the reduction of the glycolytic intermediate dihydroxyacetone phosphate (DHAP) to sn-glycerol 3-phosphate (G3P), the key precursor for phospholipid synthesis.</text>
</comment>
<dbReference type="GO" id="GO:0046168">
    <property type="term" value="P:glycerol-3-phosphate catabolic process"/>
    <property type="evidence" value="ECO:0007669"/>
    <property type="project" value="InterPro"/>
</dbReference>
<keyword evidence="8 13" id="KW-1208">Phospholipid metabolism</keyword>
<dbReference type="InterPro" id="IPR036291">
    <property type="entry name" value="NAD(P)-bd_dom_sf"/>
</dbReference>
<keyword evidence="3 13" id="KW-0521">NADP</keyword>
<evidence type="ECO:0000256" key="16">
    <source>
        <dbReference type="PIRSR" id="PIRSR000114-3"/>
    </source>
</evidence>
<dbReference type="InterPro" id="IPR013328">
    <property type="entry name" value="6PGD_dom2"/>
</dbReference>
<dbReference type="Gene3D" id="3.40.50.720">
    <property type="entry name" value="NAD(P)-binding Rossmann-like Domain"/>
    <property type="match status" value="1"/>
</dbReference>
<dbReference type="EMBL" id="JLXW01000005">
    <property type="protein sequence ID" value="KBZ64520.1"/>
    <property type="molecule type" value="Genomic_DNA"/>
</dbReference>
<dbReference type="Pfam" id="PF01210">
    <property type="entry name" value="NAD_Gly3P_dh_N"/>
    <property type="match status" value="1"/>
</dbReference>
<evidence type="ECO:0000256" key="4">
    <source>
        <dbReference type="ARBA" id="ARBA00023002"/>
    </source>
</evidence>
<keyword evidence="13" id="KW-0963">Cytoplasm</keyword>
<evidence type="ECO:0000259" key="19">
    <source>
        <dbReference type="Pfam" id="PF07479"/>
    </source>
</evidence>